<dbReference type="Proteomes" id="UP000019373">
    <property type="component" value="Unassembled WGS sequence"/>
</dbReference>
<protein>
    <submittedName>
        <fullName evidence="1">Uncharacterized protein</fullName>
    </submittedName>
</protein>
<dbReference type="OrthoDB" id="245563at2759"/>
<evidence type="ECO:0000313" key="2">
    <source>
        <dbReference type="Proteomes" id="UP000019373"/>
    </source>
</evidence>
<name>U1GNG3_ENDPU</name>
<reference evidence="2" key="1">
    <citation type="journal article" date="2014" name="BMC Genomics">
        <title>Genome characteristics reveal the impact of lichenization on lichen-forming fungus Endocarpon pusillum Hedwig (Verrucariales, Ascomycota).</title>
        <authorList>
            <person name="Wang Y.-Y."/>
            <person name="Liu B."/>
            <person name="Zhang X.-Y."/>
            <person name="Zhou Q.-M."/>
            <person name="Zhang T."/>
            <person name="Li H."/>
            <person name="Yu Y.-F."/>
            <person name="Zhang X.-L."/>
            <person name="Hao X.-Y."/>
            <person name="Wang M."/>
            <person name="Wang L."/>
            <person name="Wei J.-C."/>
        </authorList>
    </citation>
    <scope>NUCLEOTIDE SEQUENCE [LARGE SCALE GENOMIC DNA]</scope>
    <source>
        <strain evidence="2">Z07020 / HMAS-L-300199</strain>
    </source>
</reference>
<dbReference type="HOGENOM" id="CLU_2015257_0_0_1"/>
<gene>
    <name evidence="1" type="ORF">EPUS_04099</name>
</gene>
<evidence type="ECO:0000313" key="1">
    <source>
        <dbReference type="EMBL" id="ERF73476.1"/>
    </source>
</evidence>
<organism evidence="1 2">
    <name type="scientific">Endocarpon pusillum (strain Z07020 / HMAS-L-300199)</name>
    <name type="common">Lichen-forming fungus</name>
    <dbReference type="NCBI Taxonomy" id="1263415"/>
    <lineage>
        <taxon>Eukaryota</taxon>
        <taxon>Fungi</taxon>
        <taxon>Dikarya</taxon>
        <taxon>Ascomycota</taxon>
        <taxon>Pezizomycotina</taxon>
        <taxon>Eurotiomycetes</taxon>
        <taxon>Chaetothyriomycetidae</taxon>
        <taxon>Verrucariales</taxon>
        <taxon>Verrucariaceae</taxon>
        <taxon>Endocarpon</taxon>
    </lineage>
</organism>
<accession>U1GNG3</accession>
<dbReference type="eggNOG" id="ENOG502SR22">
    <property type="taxonomic scope" value="Eukaryota"/>
</dbReference>
<proteinExistence type="predicted"/>
<dbReference type="GeneID" id="19239133"/>
<dbReference type="RefSeq" id="XP_007800904.1">
    <property type="nucleotide sequence ID" value="XM_007802713.1"/>
</dbReference>
<sequence length="123" mass="13531">MSSVWSLPWRVGSYSREDALLNEAASTDRIRGVGLPKMINVMAVYLQHVSAKDKIYARGERITPRTMTQQLLEQYEEEDKSGQAAVAFGSVGRGYLGWIGDVNSEEELDPVYLALLGLPVVGG</sequence>
<keyword evidence="2" id="KW-1185">Reference proteome</keyword>
<dbReference type="EMBL" id="KE720951">
    <property type="protein sequence ID" value="ERF73476.1"/>
    <property type="molecule type" value="Genomic_DNA"/>
</dbReference>
<dbReference type="AlphaFoldDB" id="U1GNG3"/>